<organism evidence="2">
    <name type="scientific">Camponotus floridanus</name>
    <name type="common">Florida carpenter ant</name>
    <dbReference type="NCBI Taxonomy" id="104421"/>
    <lineage>
        <taxon>Eukaryota</taxon>
        <taxon>Metazoa</taxon>
        <taxon>Ecdysozoa</taxon>
        <taxon>Arthropoda</taxon>
        <taxon>Hexapoda</taxon>
        <taxon>Insecta</taxon>
        <taxon>Pterygota</taxon>
        <taxon>Neoptera</taxon>
        <taxon>Endopterygota</taxon>
        <taxon>Hymenoptera</taxon>
        <taxon>Apocrita</taxon>
        <taxon>Aculeata</taxon>
        <taxon>Formicoidea</taxon>
        <taxon>Formicidae</taxon>
        <taxon>Formicinae</taxon>
        <taxon>Camponotus</taxon>
    </lineage>
</organism>
<name>E1ZZ16_CAMFO</name>
<dbReference type="AlphaFoldDB" id="E1ZZ16"/>
<gene>
    <name evidence="1" type="ORF">EAG_13538</name>
</gene>
<feature type="non-terminal residue" evidence="1">
    <location>
        <position position="1"/>
    </location>
</feature>
<feature type="non-terminal residue" evidence="1">
    <location>
        <position position="266"/>
    </location>
</feature>
<proteinExistence type="predicted"/>
<evidence type="ECO:0000313" key="1">
    <source>
        <dbReference type="EMBL" id="EFN73573.1"/>
    </source>
</evidence>
<accession>E1ZZ16</accession>
<dbReference type="OMA" id="KRIDCEC"/>
<dbReference type="InParanoid" id="E1ZZ16"/>
<dbReference type="Proteomes" id="UP000000311">
    <property type="component" value="Unassembled WGS sequence"/>
</dbReference>
<dbReference type="EMBL" id="GL435260">
    <property type="protein sequence ID" value="EFN73573.1"/>
    <property type="molecule type" value="Genomic_DNA"/>
</dbReference>
<protein>
    <recommendedName>
        <fullName evidence="3">USP domain-containing protein</fullName>
    </recommendedName>
</protein>
<sequence length="266" mass="30528">NGLFCPPVKMEKYRLNLLKTCAFDSLFQVIISAMASNNVYYEILEKSTNQTILLALKILKDKKELTVASYKQRADILSGLGLFKIETFTRTIKRIDCECNVVHLAQYLCSDIPSYKTKVFCSCGYNFNTQNVTLSVDVDLLLCQGFSFMQQAIDNGCTMQRTCRNCRKSIEDEIKYGPHVIIDTTVLTDHRYTTKNKDLYHTLDSIAKIVKIKNRTYSLAGLVSWSSEHYIGYAKVGIYWYEYDDIGPTRETVNPNKVIQPHLILY</sequence>
<evidence type="ECO:0008006" key="3">
    <source>
        <dbReference type="Google" id="ProtNLM"/>
    </source>
</evidence>
<reference evidence="1 2" key="1">
    <citation type="journal article" date="2010" name="Science">
        <title>Genomic comparison of the ants Camponotus floridanus and Harpegnathos saltator.</title>
        <authorList>
            <person name="Bonasio R."/>
            <person name="Zhang G."/>
            <person name="Ye C."/>
            <person name="Mutti N.S."/>
            <person name="Fang X."/>
            <person name="Qin N."/>
            <person name="Donahue G."/>
            <person name="Yang P."/>
            <person name="Li Q."/>
            <person name="Li C."/>
            <person name="Zhang P."/>
            <person name="Huang Z."/>
            <person name="Berger S.L."/>
            <person name="Reinberg D."/>
            <person name="Wang J."/>
            <person name="Liebig J."/>
        </authorList>
    </citation>
    <scope>NUCLEOTIDE SEQUENCE [LARGE SCALE GENOMIC DNA]</scope>
    <source>
        <strain evidence="2">C129</strain>
    </source>
</reference>
<keyword evidence="2" id="KW-1185">Reference proteome</keyword>
<evidence type="ECO:0000313" key="2">
    <source>
        <dbReference type="Proteomes" id="UP000000311"/>
    </source>
</evidence>